<dbReference type="InterPro" id="IPR046041">
    <property type="entry name" value="DUF5999"/>
</dbReference>
<keyword evidence="3" id="KW-1185">Reference proteome</keyword>
<name>A0ABW1AJZ6_9ACTN</name>
<comment type="caution">
    <text evidence="2">The sequence shown here is derived from an EMBL/GenBank/DDBJ whole genome shotgun (WGS) entry which is preliminary data.</text>
</comment>
<dbReference type="Proteomes" id="UP001596074">
    <property type="component" value="Unassembled WGS sequence"/>
</dbReference>
<organism evidence="2 3">
    <name type="scientific">Actinomadura rugatobispora</name>
    <dbReference type="NCBI Taxonomy" id="1994"/>
    <lineage>
        <taxon>Bacteria</taxon>
        <taxon>Bacillati</taxon>
        <taxon>Actinomycetota</taxon>
        <taxon>Actinomycetes</taxon>
        <taxon>Streptosporangiales</taxon>
        <taxon>Thermomonosporaceae</taxon>
        <taxon>Actinomadura</taxon>
    </lineage>
</organism>
<dbReference type="Pfam" id="PF19462">
    <property type="entry name" value="DUF5999"/>
    <property type="match status" value="1"/>
</dbReference>
<evidence type="ECO:0000313" key="3">
    <source>
        <dbReference type="Proteomes" id="UP001596074"/>
    </source>
</evidence>
<accession>A0ABW1AJZ6</accession>
<evidence type="ECO:0000313" key="2">
    <source>
        <dbReference type="EMBL" id="MFC5754840.1"/>
    </source>
</evidence>
<evidence type="ECO:0000256" key="1">
    <source>
        <dbReference type="SAM" id="MobiDB-lite"/>
    </source>
</evidence>
<protein>
    <submittedName>
        <fullName evidence="2">DUF5999 family protein</fullName>
    </submittedName>
</protein>
<sequence>MSARSPFTPTHRVCTHQPPCPTPERLDREAARIVASHPEQGWSLLCNGIVLFDDTGELLPDGRVIAPHRPTEYAHPAPAA</sequence>
<feature type="region of interest" description="Disordered" evidence="1">
    <location>
        <begin position="1"/>
        <end position="24"/>
    </location>
</feature>
<proteinExistence type="predicted"/>
<reference evidence="3" key="1">
    <citation type="journal article" date="2019" name="Int. J. Syst. Evol. Microbiol.">
        <title>The Global Catalogue of Microorganisms (GCM) 10K type strain sequencing project: providing services to taxonomists for standard genome sequencing and annotation.</title>
        <authorList>
            <consortium name="The Broad Institute Genomics Platform"/>
            <consortium name="The Broad Institute Genome Sequencing Center for Infectious Disease"/>
            <person name="Wu L."/>
            <person name="Ma J."/>
        </authorList>
    </citation>
    <scope>NUCLEOTIDE SEQUENCE [LARGE SCALE GENOMIC DNA]</scope>
    <source>
        <strain evidence="3">KCTC 42087</strain>
    </source>
</reference>
<dbReference type="RefSeq" id="WP_378293340.1">
    <property type="nucleotide sequence ID" value="NZ_JBHSON010000189.1"/>
</dbReference>
<gene>
    <name evidence="2" type="ORF">ACFPZN_55290</name>
</gene>
<dbReference type="EMBL" id="JBHSON010000189">
    <property type="protein sequence ID" value="MFC5754840.1"/>
    <property type="molecule type" value="Genomic_DNA"/>
</dbReference>